<evidence type="ECO:0000313" key="1">
    <source>
        <dbReference type="EMBL" id="MBS1257601.1"/>
    </source>
</evidence>
<comment type="caution">
    <text evidence="1">The sequence shown here is derived from an EMBL/GenBank/DDBJ whole genome shotgun (WGS) entry which is preliminary data.</text>
</comment>
<dbReference type="EMBL" id="JAANXD010000027">
    <property type="protein sequence ID" value="MBS1257601.1"/>
    <property type="molecule type" value="Genomic_DNA"/>
</dbReference>
<name>A0A941W239_9BACT</name>
<reference evidence="1" key="1">
    <citation type="journal article" date="2021" name="ISME J.">
        <title>Fine-scale metabolic discontinuity in a stratified prokaryote microbiome of a Red Sea deep halocline.</title>
        <authorList>
            <person name="Michoud G."/>
            <person name="Ngugi D.K."/>
            <person name="Barozzi A."/>
            <person name="Merlino G."/>
            <person name="Calleja M.L."/>
            <person name="Delgado-Huertas A."/>
            <person name="Moran X.A.G."/>
            <person name="Daffonchio D."/>
        </authorList>
    </citation>
    <scope>NUCLEOTIDE SEQUENCE</scope>
    <source>
        <strain evidence="1">SuakinDeep_MAG55_1</strain>
    </source>
</reference>
<protein>
    <submittedName>
        <fullName evidence="1">Uncharacterized protein</fullName>
    </submittedName>
</protein>
<organism evidence="1 2">
    <name type="scientific">Candidatus Scalindua arabica</name>
    <dbReference type="NCBI Taxonomy" id="1127984"/>
    <lineage>
        <taxon>Bacteria</taxon>
        <taxon>Pseudomonadati</taxon>
        <taxon>Planctomycetota</taxon>
        <taxon>Candidatus Brocadiia</taxon>
        <taxon>Candidatus Brocadiales</taxon>
        <taxon>Candidatus Scalinduaceae</taxon>
        <taxon>Candidatus Scalindua</taxon>
    </lineage>
</organism>
<evidence type="ECO:0000313" key="2">
    <source>
        <dbReference type="Proteomes" id="UP000722750"/>
    </source>
</evidence>
<accession>A0A941W239</accession>
<sequence length="66" mass="7403">MKISIESESRIKLIPESEHEKESLDALWKLVIRCDKDSKVLCPIGAYLPATDDGANFAIQDSNQEI</sequence>
<proteinExistence type="predicted"/>
<dbReference type="Proteomes" id="UP000722750">
    <property type="component" value="Unassembled WGS sequence"/>
</dbReference>
<gene>
    <name evidence="1" type="ORF">MAG551_00645</name>
</gene>
<dbReference type="AlphaFoldDB" id="A0A941W239"/>